<reference evidence="4" key="1">
    <citation type="submission" date="2017-10" db="EMBL/GenBank/DDBJ databases">
        <title>Phenotypic and genomic properties of facultatively anaerobic sulfur-reducing natronoarchaea from hypersaline soda lakes.</title>
        <authorList>
            <person name="Sorokin D.Y."/>
            <person name="Kublanov I.V."/>
            <person name="Roman P."/>
            <person name="Sinninghe Damste J.S."/>
            <person name="Golyshin P.N."/>
            <person name="Rojo D."/>
            <person name="Ciordia S."/>
            <person name="Mena Md.C."/>
            <person name="Ferrer M."/>
            <person name="Messina E."/>
            <person name="Smedile F."/>
            <person name="La Spada G."/>
            <person name="La Cono V."/>
            <person name="Yakimov M.M."/>
        </authorList>
    </citation>
    <scope>NUCLEOTIDE SEQUENCE [LARGE SCALE GENOMIC DNA]</scope>
    <source>
        <strain evidence="4">AArc1</strain>
    </source>
</reference>
<evidence type="ECO:0000313" key="4">
    <source>
        <dbReference type="Proteomes" id="UP000258707"/>
    </source>
</evidence>
<dbReference type="EMBL" id="CP027033">
    <property type="protein sequence ID" value="AXR80104.1"/>
    <property type="molecule type" value="Genomic_DNA"/>
</dbReference>
<dbReference type="Proteomes" id="UP000258707">
    <property type="component" value="Chromosome"/>
</dbReference>
<accession>A0A346PKQ9</accession>
<organism evidence="2 3">
    <name type="scientific">Natrarchaeobaculum sulfurireducens</name>
    <dbReference type="NCBI Taxonomy" id="2044521"/>
    <lineage>
        <taxon>Archaea</taxon>
        <taxon>Methanobacteriati</taxon>
        <taxon>Methanobacteriota</taxon>
        <taxon>Stenosarchaea group</taxon>
        <taxon>Halobacteria</taxon>
        <taxon>Halobacteriales</taxon>
        <taxon>Natrialbaceae</taxon>
        <taxon>Natrarchaeobaculum</taxon>
    </lineage>
</organism>
<protein>
    <submittedName>
        <fullName evidence="2">Rubredoxin family protein</fullName>
    </submittedName>
</protein>
<dbReference type="EMBL" id="CP024047">
    <property type="protein sequence ID" value="AXR76427.1"/>
    <property type="molecule type" value="Genomic_DNA"/>
</dbReference>
<reference evidence="3" key="2">
    <citation type="submission" date="2018-02" db="EMBL/GenBank/DDBJ databases">
        <title>Phenotypic and genomic properties of facultatively anaerobic sulfur-reducing natronoarchaea from hypersaline soda lakes.</title>
        <authorList>
            <person name="Sorokin D.Y."/>
            <person name="Kublanov I.V."/>
            <person name="Roman P."/>
            <person name="Sinninghe Damste J.S."/>
            <person name="Golyshin P.N."/>
            <person name="Rojo D."/>
            <person name="Ciordia S."/>
            <person name="Mena M.D.C."/>
            <person name="Ferrer M."/>
            <person name="Messina E."/>
            <person name="Smedile F."/>
            <person name="La Spada G."/>
            <person name="La Cono V."/>
            <person name="Yakimov M.M."/>
        </authorList>
    </citation>
    <scope>NUCLEOTIDE SEQUENCE [LARGE SCALE GENOMIC DNA]</scope>
    <source>
        <strain evidence="3">AArc-Mg</strain>
    </source>
</reference>
<dbReference type="AlphaFoldDB" id="A0A346PKQ9"/>
<dbReference type="Proteomes" id="UP000258613">
    <property type="component" value="Chromosome"/>
</dbReference>
<proteinExistence type="predicted"/>
<accession>A0A346PA82</accession>
<dbReference type="KEGG" id="nan:AArc1_0073"/>
<gene>
    <name evidence="1" type="ORF">AArc1_0073</name>
    <name evidence="2" type="ORF">AArcMg_0071</name>
</gene>
<keyword evidence="3" id="KW-1185">Reference proteome</keyword>
<dbReference type="KEGG" id="nag:AArcMg_0071"/>
<sequence length="79" mass="9012">MNVEYVRSGYEFGEAHLIWQCLERGEMGDLTRNCWRHVRRLGPNERTATIVVVETIYSSFALGRPTSAVLAAESRARVQ</sequence>
<reference evidence="2" key="3">
    <citation type="journal article" date="2019" name="Int. J. Syst. Evol. Microbiol.">
        <title>Natronolimnobius sulfurireducens sp. nov. and Halalkaliarchaeum desulfuricum gen. nov., sp. nov., the first sulfur-respiring alkaliphilic haloarchaea from hypersaline alkaline lakes.</title>
        <authorList>
            <person name="Sorokin D.Y."/>
            <person name="Yakimov M."/>
            <person name="Messina E."/>
            <person name="Merkel A.Y."/>
            <person name="Bale N.J."/>
            <person name="Sinninghe Damste J.S."/>
        </authorList>
    </citation>
    <scope>NUCLEOTIDE SEQUENCE</scope>
    <source>
        <strain evidence="2">AArc-Mg</strain>
        <strain evidence="1">AArc1</strain>
    </source>
</reference>
<name>A0A346PKQ9_9EURY</name>
<evidence type="ECO:0000313" key="1">
    <source>
        <dbReference type="EMBL" id="AXR76427.1"/>
    </source>
</evidence>
<evidence type="ECO:0000313" key="2">
    <source>
        <dbReference type="EMBL" id="AXR80104.1"/>
    </source>
</evidence>
<evidence type="ECO:0000313" key="3">
    <source>
        <dbReference type="Proteomes" id="UP000258613"/>
    </source>
</evidence>